<dbReference type="STRING" id="1266370.NITGR_360027"/>
<proteinExistence type="predicted"/>
<dbReference type="HOGENOM" id="CLU_857609_0_0_0"/>
<dbReference type="RefSeq" id="WP_005008509.1">
    <property type="nucleotide sequence ID" value="NZ_HG422173.1"/>
</dbReference>
<organism evidence="1 2">
    <name type="scientific">Nitrospina gracilis (strain 3/211)</name>
    <dbReference type="NCBI Taxonomy" id="1266370"/>
    <lineage>
        <taxon>Bacteria</taxon>
        <taxon>Pseudomonadati</taxon>
        <taxon>Nitrospinota/Tectimicrobiota group</taxon>
        <taxon>Nitrospinota</taxon>
        <taxon>Nitrospinia</taxon>
        <taxon>Nitrospinales</taxon>
        <taxon>Nitrospinaceae</taxon>
        <taxon>Nitrospina</taxon>
    </lineage>
</organism>
<dbReference type="AlphaFoldDB" id="M1ZBU2"/>
<dbReference type="OrthoDB" id="7874264at2"/>
<reference evidence="1 2" key="1">
    <citation type="journal article" date="2013" name="Front. Microbiol.">
        <title>The genome of Nitrospina gracilis illuminates the metabolism and evolution of the major marine nitrite oxidizer.</title>
        <authorList>
            <person name="Luecker S."/>
            <person name="Nowka B."/>
            <person name="Rattei T."/>
            <person name="Spieck E."/>
            <person name="and Daims H."/>
        </authorList>
    </citation>
    <scope>NUCLEOTIDE SEQUENCE [LARGE SCALE GENOMIC DNA]</scope>
    <source>
        <strain evidence="1 2">3/211</strain>
    </source>
</reference>
<keyword evidence="2" id="KW-1185">Reference proteome</keyword>
<gene>
    <name evidence="1" type="ORF">NITGR_360027</name>
</gene>
<sequence length="341" mass="38903">MLGNKFRPWGLMPWIWNKIPNVEWDLLGCLSTEQRCLGSLIELQKRNCLNSAFFLEIIDLPLPEYVSESEAILKNRRNEFKGIISGKPSKINSYSLFEDPITPIFAEIDQFIGNCNGNILLDISSFPKRYFFPIVKKLLQSDASKVDNILIAYTAPKSYFKGELAKNPGGWHHLPLFGPQVHPDPPVELAIVGVGFLPFGLAELLKASYQKASLKLLFPFPPGPPNYQRTWGFVERIQREFKGLLNEDILRVGFVDASDAFRHICMSTNFGQKNAIFAPYGPKPISLAMCLYASLYDSIVYYTQPEAYNPHYCSGINKINGNYEIYIYCIRLNQENYYVKQ</sequence>
<dbReference type="EMBL" id="CAQJ01000040">
    <property type="protein sequence ID" value="CCQ90689.1"/>
    <property type="molecule type" value="Genomic_DNA"/>
</dbReference>
<evidence type="ECO:0000313" key="2">
    <source>
        <dbReference type="Proteomes" id="UP000011704"/>
    </source>
</evidence>
<dbReference type="InParanoid" id="M1ZBU2"/>
<evidence type="ECO:0000313" key="1">
    <source>
        <dbReference type="EMBL" id="CCQ90689.1"/>
    </source>
</evidence>
<dbReference type="Proteomes" id="UP000011704">
    <property type="component" value="Unassembled WGS sequence"/>
</dbReference>
<comment type="caution">
    <text evidence="1">The sequence shown here is derived from an EMBL/GenBank/DDBJ whole genome shotgun (WGS) entry which is preliminary data.</text>
</comment>
<protein>
    <submittedName>
        <fullName evidence="1">Uncharacterized protein</fullName>
    </submittedName>
</protein>
<name>M1ZBU2_NITG3</name>
<accession>M1ZBU2</accession>